<dbReference type="PANTHER" id="PTHR21553">
    <property type="entry name" value="ALMS1-RELATED"/>
    <property type="match status" value="1"/>
</dbReference>
<proteinExistence type="predicted"/>
<gene>
    <name evidence="5" type="ORF">IPOD504_LOCUS8127</name>
</gene>
<keyword evidence="2" id="KW-0963">Cytoplasm</keyword>
<evidence type="ECO:0000256" key="2">
    <source>
        <dbReference type="ARBA" id="ARBA00022490"/>
    </source>
</evidence>
<dbReference type="EMBL" id="OW152832">
    <property type="protein sequence ID" value="CAH2052223.1"/>
    <property type="molecule type" value="Genomic_DNA"/>
</dbReference>
<evidence type="ECO:0000313" key="5">
    <source>
        <dbReference type="EMBL" id="CAH2052223.1"/>
    </source>
</evidence>
<organism evidence="5 6">
    <name type="scientific">Iphiclides podalirius</name>
    <name type="common">scarce swallowtail</name>
    <dbReference type="NCBI Taxonomy" id="110791"/>
    <lineage>
        <taxon>Eukaryota</taxon>
        <taxon>Metazoa</taxon>
        <taxon>Ecdysozoa</taxon>
        <taxon>Arthropoda</taxon>
        <taxon>Hexapoda</taxon>
        <taxon>Insecta</taxon>
        <taxon>Pterygota</taxon>
        <taxon>Neoptera</taxon>
        <taxon>Endopterygota</taxon>
        <taxon>Lepidoptera</taxon>
        <taxon>Glossata</taxon>
        <taxon>Ditrysia</taxon>
        <taxon>Papilionoidea</taxon>
        <taxon>Papilionidae</taxon>
        <taxon>Papilioninae</taxon>
        <taxon>Iphiclides</taxon>
    </lineage>
</organism>
<keyword evidence="3" id="KW-0206">Cytoskeleton</keyword>
<dbReference type="Pfam" id="PF15309">
    <property type="entry name" value="ALMS_motif"/>
    <property type="match status" value="1"/>
</dbReference>
<evidence type="ECO:0000313" key="6">
    <source>
        <dbReference type="Proteomes" id="UP000837857"/>
    </source>
</evidence>
<accession>A0ABN8IEH4</accession>
<feature type="domain" description="ALMS motif" evidence="4">
    <location>
        <begin position="1"/>
        <end position="125"/>
    </location>
</feature>
<dbReference type="PANTHER" id="PTHR21553:SF36">
    <property type="entry name" value="ALMS1 CENTROSOME AND BASAL BODY-ASSOCIATED PROTEIN-RELATED"/>
    <property type="match status" value="1"/>
</dbReference>
<evidence type="ECO:0000259" key="4">
    <source>
        <dbReference type="Pfam" id="PF15309"/>
    </source>
</evidence>
<protein>
    <recommendedName>
        <fullName evidence="4">ALMS motif domain-containing protein</fullName>
    </recommendedName>
</protein>
<dbReference type="Proteomes" id="UP000837857">
    <property type="component" value="Chromosome 20"/>
</dbReference>
<name>A0ABN8IEH4_9NEOP</name>
<comment type="subcellular location">
    <subcellularLocation>
        <location evidence="1">Cytoplasm</location>
        <location evidence="1">Cytoskeleton</location>
        <location evidence="1">Microtubule organizing center</location>
        <location evidence="1">Centrosome</location>
    </subcellularLocation>
</comment>
<dbReference type="InterPro" id="IPR029299">
    <property type="entry name" value="ALMS_motif"/>
</dbReference>
<reference evidence="5" key="1">
    <citation type="submission" date="2022-03" db="EMBL/GenBank/DDBJ databases">
        <authorList>
            <person name="Martin H S."/>
        </authorList>
    </citation>
    <scope>NUCLEOTIDE SEQUENCE</scope>
</reference>
<keyword evidence="6" id="KW-1185">Reference proteome</keyword>
<evidence type="ECO:0000256" key="1">
    <source>
        <dbReference type="ARBA" id="ARBA00004300"/>
    </source>
</evidence>
<feature type="non-terminal residue" evidence="5">
    <location>
        <position position="140"/>
    </location>
</feature>
<sequence length="140" mass="16207">MNRPDFIDRSAKRQTCMQFINQTRTIERATKRKLLSQQMGRQQALNALSSAEVQQLARELAGQLRRKNVGSKFISEHEMKKHSEKIYKSLPEVVKKKEELKKENAKKTNLLMANIFKKNLQKKTLCGSVNLSNYSTVLKI</sequence>
<evidence type="ECO:0000256" key="3">
    <source>
        <dbReference type="ARBA" id="ARBA00023212"/>
    </source>
</evidence>